<feature type="region of interest" description="Disordered" evidence="2">
    <location>
        <begin position="339"/>
        <end position="384"/>
    </location>
</feature>
<feature type="compositionally biased region" description="Basic residues" evidence="2">
    <location>
        <begin position="628"/>
        <end position="638"/>
    </location>
</feature>
<accession>A0A8J9TCU7</accession>
<dbReference type="Pfam" id="PF12936">
    <property type="entry name" value="Kri1_C"/>
    <property type="match status" value="1"/>
</dbReference>
<proteinExistence type="inferred from homology"/>
<comment type="similarity">
    <text evidence="1">Belongs to the KRI1 family.</text>
</comment>
<dbReference type="InterPro" id="IPR024626">
    <property type="entry name" value="Kri1-like_C"/>
</dbReference>
<feature type="region of interest" description="Disordered" evidence="2">
    <location>
        <begin position="264"/>
        <end position="303"/>
    </location>
</feature>
<feature type="compositionally biased region" description="Basic and acidic residues" evidence="2">
    <location>
        <begin position="735"/>
        <end position="744"/>
    </location>
</feature>
<dbReference type="GO" id="GO:0005730">
    <property type="term" value="C:nucleolus"/>
    <property type="evidence" value="ECO:0007669"/>
    <property type="project" value="TreeGrafter"/>
</dbReference>
<reference evidence="4" key="1">
    <citation type="submission" date="2022-02" db="EMBL/GenBank/DDBJ databases">
        <authorList>
            <person name="Giguere J D."/>
        </authorList>
    </citation>
    <scope>NUCLEOTIDE SEQUENCE</scope>
    <source>
        <strain evidence="4">CCAP 1055/1</strain>
    </source>
</reference>
<feature type="compositionally biased region" description="Basic residues" evidence="2">
    <location>
        <begin position="714"/>
        <end position="728"/>
    </location>
</feature>
<dbReference type="InterPro" id="IPR018034">
    <property type="entry name" value="Kri1"/>
</dbReference>
<dbReference type="Pfam" id="PF05178">
    <property type="entry name" value="Kri1"/>
    <property type="match status" value="1"/>
</dbReference>
<evidence type="ECO:0000259" key="3">
    <source>
        <dbReference type="Pfam" id="PF12936"/>
    </source>
</evidence>
<evidence type="ECO:0000256" key="1">
    <source>
        <dbReference type="ARBA" id="ARBA00007473"/>
    </source>
</evidence>
<feature type="compositionally biased region" description="Basic and acidic residues" evidence="2">
    <location>
        <begin position="655"/>
        <end position="667"/>
    </location>
</feature>
<feature type="compositionally biased region" description="Acidic residues" evidence="2">
    <location>
        <begin position="489"/>
        <end position="510"/>
    </location>
</feature>
<feature type="region of interest" description="Disordered" evidence="2">
    <location>
        <begin position="176"/>
        <end position="196"/>
    </location>
</feature>
<dbReference type="GO" id="GO:0030686">
    <property type="term" value="C:90S preribosome"/>
    <property type="evidence" value="ECO:0007669"/>
    <property type="project" value="TreeGrafter"/>
</dbReference>
<feature type="compositionally biased region" description="Basic and acidic residues" evidence="2">
    <location>
        <begin position="479"/>
        <end position="488"/>
    </location>
</feature>
<protein>
    <recommendedName>
        <fullName evidence="3">Kri1-like C-terminal domain-containing protein</fullName>
    </recommendedName>
</protein>
<feature type="domain" description="Kri1-like C-terminal" evidence="3">
    <location>
        <begin position="522"/>
        <end position="589"/>
    </location>
</feature>
<feature type="compositionally biased region" description="Basic and acidic residues" evidence="2">
    <location>
        <begin position="35"/>
        <end position="45"/>
    </location>
</feature>
<dbReference type="EMBL" id="OU594947">
    <property type="protein sequence ID" value="CAG9291137.1"/>
    <property type="molecule type" value="Genomic_DNA"/>
</dbReference>
<gene>
    <name evidence="4" type="ORF">PTTT1_LOCUS46992</name>
</gene>
<feature type="region of interest" description="Disordered" evidence="2">
    <location>
        <begin position="432"/>
        <end position="510"/>
    </location>
</feature>
<feature type="compositionally biased region" description="Acidic residues" evidence="2">
    <location>
        <begin position="50"/>
        <end position="67"/>
    </location>
</feature>
<dbReference type="PANTHER" id="PTHR14490">
    <property type="entry name" value="ZINC FINGER, ZZ TYPE"/>
    <property type="match status" value="1"/>
</dbReference>
<sequence>MAAQPAVSQGSTLFDSDNEDGRVFKVNTKYAKEYESRKQKEELRRVQFQGDDDDGESTDSSEDEDAELLTAKLDTNIIKTINILRSKDSRIYDPSVNFFDNAEDSEEDSLPTKESKSKPKRYKDVVREQILKQMDEDVPIGEENDNDYGVLASDEAKSRLAYDNRQQELRKAFVDSTTGKKGYGIDDDGEDSDDDSDTFLVVKKVSKGITEDEDTAEARQEFLQEMEKLEKTARDDNRDFVDPKGEVKDGERFLLDFFKRRNWLERDNGDSGPDGNSIKGIQPPRPIAGDGNESENSLEQLHKTDDFEAQYNFRFEEAAAKSQSGADFSIIGYARGQTMNTLRRKDESRRDKRLSRKDRKVADRTAKEEQLKRLKNAKRQEMEGKLKQVKSVLGEVENRGEAVDEAAILKLLEGDFDPEEFEALMEKTYGEDFYGKEDSEWQNDKDVRESLKHDEDGDLLVGEGDSDGGLYDNVEEDTESYKDGHETPADENDEEGWPDEEEEVREEIEETELERTVKLKVENELYKLDYEDIVADIPTRFKYRQVEANNFGLSTEEILLARDTTLKQFVSLKKLAPYNEAGEHFVGSRKRRRFRDLLKQELEETVKSSKAVAEEGADEPAMEDRTQTKKRRRLKKGKKAENVPGDATGTANSDILERSEETDEGPKTKRRRRKKLKKEELTDGNLKKTEKKTNKHSIKARLESEAQEENKVDKRNHHTKKPRHKKKKSGIEGVSHSRLESYGL</sequence>
<dbReference type="AlphaFoldDB" id="A0A8J9TCU7"/>
<feature type="compositionally biased region" description="Basic and acidic residues" evidence="2">
    <location>
        <begin position="432"/>
        <end position="455"/>
    </location>
</feature>
<evidence type="ECO:0000256" key="2">
    <source>
        <dbReference type="SAM" id="MobiDB-lite"/>
    </source>
</evidence>
<feature type="compositionally biased region" description="Basic and acidic residues" evidence="2">
    <location>
        <begin position="110"/>
        <end position="124"/>
    </location>
</feature>
<feature type="region of interest" description="Disordered" evidence="2">
    <location>
        <begin position="94"/>
        <end position="124"/>
    </location>
</feature>
<dbReference type="PANTHER" id="PTHR14490:SF5">
    <property type="entry name" value="PROTEIN KRI1 HOMOLOG"/>
    <property type="match status" value="1"/>
</dbReference>
<feature type="compositionally biased region" description="Basic and acidic residues" evidence="2">
    <location>
        <begin position="360"/>
        <end position="384"/>
    </location>
</feature>
<name>A0A8J9TCU7_PHATR</name>
<feature type="region of interest" description="Disordered" evidence="2">
    <location>
        <begin position="605"/>
        <end position="744"/>
    </location>
</feature>
<evidence type="ECO:0000313" key="4">
    <source>
        <dbReference type="EMBL" id="CAG9291137.1"/>
    </source>
</evidence>
<dbReference type="Proteomes" id="UP000836788">
    <property type="component" value="Chromosome 6"/>
</dbReference>
<feature type="compositionally biased region" description="Acidic residues" evidence="2">
    <location>
        <begin position="185"/>
        <end position="196"/>
    </location>
</feature>
<feature type="region of interest" description="Disordered" evidence="2">
    <location>
        <begin position="35"/>
        <end position="67"/>
    </location>
</feature>
<dbReference type="GO" id="GO:0000447">
    <property type="term" value="P:endonucleolytic cleavage in ITS1 to separate SSU-rRNA from 5.8S rRNA and LSU-rRNA from tricistronic rRNA transcript (SSU-rRNA, 5.8S rRNA, LSU-rRNA)"/>
    <property type="evidence" value="ECO:0007669"/>
    <property type="project" value="TreeGrafter"/>
</dbReference>
<feature type="compositionally biased region" description="Basic and acidic residues" evidence="2">
    <location>
        <begin position="700"/>
        <end position="713"/>
    </location>
</feature>
<organism evidence="4">
    <name type="scientific">Phaeodactylum tricornutum</name>
    <name type="common">Diatom</name>
    <dbReference type="NCBI Taxonomy" id="2850"/>
    <lineage>
        <taxon>Eukaryota</taxon>
        <taxon>Sar</taxon>
        <taxon>Stramenopiles</taxon>
        <taxon>Ochrophyta</taxon>
        <taxon>Bacillariophyta</taxon>
        <taxon>Bacillariophyceae</taxon>
        <taxon>Bacillariophycidae</taxon>
        <taxon>Naviculales</taxon>
        <taxon>Phaeodactylaceae</taxon>
        <taxon>Phaeodactylum</taxon>
    </lineage>
</organism>
<feature type="compositionally biased region" description="Basic and acidic residues" evidence="2">
    <location>
        <begin position="677"/>
        <end position="692"/>
    </location>
</feature>